<sequence length="299" mass="32045">MHPGCWVQEALVLNHEGDMGFSEPGSHICRALGGLSPKCTCSGPLRRPGLPSAGRSWFSSGVRLPPSSPGSGPFSSPGINPAYRTEDANEDTIGVLVRLITEKKENAAALEELLKEYHSKQLVQTSHRPVSKLPPAPPNVPHICPHRHHLHTVQGLASLSGPCCSRCSQKKWPEVLLSPEAVAATTPVPSLLPNPTRVPKAGAKAGRQGEITILSVGRFRVARIPEQRTSSMVSEVKTITEAGPSWGDLPDSPQPGLPPEQQALLGSGGSRTKWLKPPAENKAEENRYVVRLSESNLVI</sequence>
<dbReference type="PANTHER" id="PTHR47397:SF1">
    <property type="entry name" value="TUMOR NECROSIS FACTOR RECEPTOR SUPERFAMILY MEMBER 19L"/>
    <property type="match status" value="1"/>
</dbReference>
<reference evidence="2" key="1">
    <citation type="journal article" date="2004" name="Nat. Genet.">
        <title>Complete sequencing and characterization of 21,243 full-length human cDNAs.</title>
        <authorList>
            <person name="Ota T."/>
            <person name="Suzuki Y."/>
            <person name="Nishikawa T."/>
            <person name="Otsuki T."/>
            <person name="Sugiyama T."/>
            <person name="Irie R."/>
            <person name="Wakamatsu A."/>
            <person name="Hayashi K."/>
            <person name="Sato H."/>
            <person name="Nagai K."/>
            <person name="Kimura K."/>
            <person name="Makita H."/>
            <person name="Sekine M."/>
            <person name="Obayashi M."/>
            <person name="Nishi T."/>
            <person name="Shibahara T."/>
            <person name="Tanaka T."/>
            <person name="Ishii S."/>
            <person name="Yamamoto J."/>
            <person name="Saito K."/>
            <person name="Kawai Y."/>
            <person name="Isono Y."/>
            <person name="Nakamura Y."/>
            <person name="Nagahari K."/>
            <person name="Murakami K."/>
            <person name="Yasuda T."/>
            <person name="Iwayanagi T."/>
            <person name="Wagatsuma M."/>
            <person name="Shiratori A."/>
            <person name="Sudo H."/>
            <person name="Hosoiri T."/>
            <person name="Kaku Y."/>
            <person name="Kodaira H."/>
            <person name="Kondo H."/>
            <person name="Sugawara M."/>
            <person name="Takahashi M."/>
            <person name="Kanda K."/>
            <person name="Yokoi T."/>
            <person name="Furuya T."/>
            <person name="Kikkawa E."/>
            <person name="Omura Y."/>
            <person name="Abe K."/>
            <person name="Kamihara K."/>
            <person name="Katsuta N."/>
            <person name="Sato K."/>
            <person name="Tanikawa M."/>
            <person name="Yamazaki M."/>
            <person name="Ninomiya K."/>
            <person name="Ishibashi T."/>
            <person name="Yamashita H."/>
            <person name="Murakawa K."/>
            <person name="Fujimori K."/>
            <person name="Tanai H."/>
            <person name="Kimata M."/>
            <person name="Watanabe M."/>
            <person name="Hiraoka S."/>
            <person name="Chiba Y."/>
            <person name="Ishida S."/>
            <person name="Ono Y."/>
            <person name="Takiguchi S."/>
            <person name="Watanabe S."/>
            <person name="Yosida M."/>
            <person name="Hotuta T."/>
            <person name="Kusano J."/>
            <person name="Kanehori K."/>
            <person name="Takahashi-Fujii A."/>
            <person name="Hara H."/>
            <person name="Tanase T."/>
            <person name="Nomura Y."/>
            <person name="Togiya S."/>
            <person name="Komai F."/>
            <person name="Hara R."/>
            <person name="Takeuchi K."/>
            <person name="Arita M."/>
            <person name="Imose N."/>
            <person name="Musashino K."/>
            <person name="Yuuki H."/>
            <person name="Oshima A."/>
            <person name="Sasaki N."/>
            <person name="Aotsuka S."/>
            <person name="Yoshikawa Y."/>
            <person name="Matsunawa H."/>
            <person name="Ichihara T."/>
            <person name="Shiohata N."/>
            <person name="Sano S."/>
            <person name="Moriya S."/>
            <person name="Momiyama H."/>
            <person name="Satoh N."/>
            <person name="Takami S."/>
            <person name="Terashima Y."/>
            <person name="Suzuki O."/>
            <person name="Nakagawa S."/>
            <person name="Senoh A."/>
            <person name="Mizoguchi H."/>
            <person name="Goto Y."/>
            <person name="Shimizu F."/>
            <person name="Wakebe H."/>
            <person name="Hishigaki H."/>
            <person name="Watanabe T."/>
            <person name="Sugiyama A."/>
            <person name="Takemoto M."/>
            <person name="Kawakami B."/>
            <person name="Yamazaki M."/>
            <person name="Watanabe K."/>
            <person name="Kumagai A."/>
            <person name="Itakura S."/>
            <person name="Fukuzumi Y."/>
            <person name="Fujimori Y."/>
            <person name="Komiyama M."/>
            <person name="Tashiro H."/>
            <person name="Tanigami A."/>
            <person name="Fujiwara T."/>
            <person name="Ono T."/>
            <person name="Yamada K."/>
            <person name="Fujii Y."/>
            <person name="Ozaki K."/>
            <person name="Hirao M."/>
            <person name="Ohmori Y."/>
            <person name="Kawabata A."/>
            <person name="Hikiji T."/>
            <person name="Kobatake N."/>
            <person name="Inagaki H."/>
            <person name="Ikema Y."/>
            <person name="Okamoto S."/>
            <person name="Okitani R."/>
            <person name="Kawakami T."/>
            <person name="Noguchi S."/>
            <person name="Itoh T."/>
            <person name="Shigeta K."/>
            <person name="Senba T."/>
            <person name="Matsumura K."/>
            <person name="Nakajima Y."/>
            <person name="Mizuno T."/>
            <person name="Morinaga M."/>
            <person name="Sasaki M."/>
            <person name="Togashi T."/>
            <person name="Oyama M."/>
            <person name="Hata H."/>
            <person name="Watanabe M."/>
            <person name="Komatsu T."/>
            <person name="Mizushima-Sugano J."/>
            <person name="Satoh T."/>
            <person name="Shirai Y."/>
            <person name="Takahashi Y."/>
            <person name="Nakagawa K."/>
            <person name="Okumura K."/>
            <person name="Nagase T."/>
            <person name="Nomura N."/>
            <person name="Kikuchi H."/>
            <person name="Masuho Y."/>
            <person name="Yamashita R."/>
            <person name="Nakai K."/>
            <person name="Yada T."/>
            <person name="Nakamura Y."/>
            <person name="Ohara O."/>
            <person name="Isogai T."/>
            <person name="Sugano S."/>
        </authorList>
    </citation>
    <scope>NUCLEOTIDE SEQUENCE</scope>
</reference>
<dbReference type="AlphaFoldDB" id="B3KPY6"/>
<protein>
    <submittedName>
        <fullName evidence="2">cDNA FLJ32474 fis, clone SKNMC2000593, highly similar to Tumor necrosis factor receptor superfamily member 19L</fullName>
    </submittedName>
</protein>
<feature type="region of interest" description="Disordered" evidence="1">
    <location>
        <begin position="242"/>
        <end position="279"/>
    </location>
</feature>
<dbReference type="InterPro" id="IPR022333">
    <property type="entry name" value="TNFR_19-like"/>
</dbReference>
<dbReference type="PeptideAtlas" id="B3KPY6"/>
<evidence type="ECO:0000256" key="1">
    <source>
        <dbReference type="SAM" id="MobiDB-lite"/>
    </source>
</evidence>
<proteinExistence type="evidence at transcript level"/>
<dbReference type="PANTHER" id="PTHR47397">
    <property type="entry name" value="TUMOR NECROSIS FACTOR RECEPTOR SUPERFAMILY MEMBER 19L"/>
    <property type="match status" value="1"/>
</dbReference>
<dbReference type="PRINTS" id="PR01970">
    <property type="entry name" value="TNFACTORR19L"/>
</dbReference>
<accession>B3KPY6</accession>
<evidence type="ECO:0000313" key="2">
    <source>
        <dbReference type="EMBL" id="BAG51848.1"/>
    </source>
</evidence>
<keyword evidence="2" id="KW-0675">Receptor</keyword>
<organism evidence="2">
    <name type="scientific">Homo sapiens</name>
    <name type="common">Human</name>
    <dbReference type="NCBI Taxonomy" id="9606"/>
    <lineage>
        <taxon>Eukaryota</taxon>
        <taxon>Metazoa</taxon>
        <taxon>Chordata</taxon>
        <taxon>Craniata</taxon>
        <taxon>Vertebrata</taxon>
        <taxon>Euteleostomi</taxon>
        <taxon>Mammalia</taxon>
        <taxon>Eutheria</taxon>
        <taxon>Euarchontoglires</taxon>
        <taxon>Primates</taxon>
        <taxon>Haplorrhini</taxon>
        <taxon>Catarrhini</taxon>
        <taxon>Hominidae</taxon>
        <taxon>Homo</taxon>
    </lineage>
</organism>
<name>B3KPY6_HUMAN</name>
<dbReference type="EMBL" id="AK057036">
    <property type="protein sequence ID" value="BAG51848.1"/>
    <property type="molecule type" value="mRNA"/>
</dbReference>